<evidence type="ECO:0000256" key="5">
    <source>
        <dbReference type="RuleBase" id="RU004398"/>
    </source>
</evidence>
<dbReference type="SUPFAM" id="SSF143870">
    <property type="entry name" value="PF0523-like"/>
    <property type="match status" value="1"/>
</dbReference>
<evidence type="ECO:0000313" key="7">
    <source>
        <dbReference type="Proteomes" id="UP000326759"/>
    </source>
</evidence>
<dbReference type="EMBL" id="SEYY01002108">
    <property type="protein sequence ID" value="KAB7504923.1"/>
    <property type="molecule type" value="Genomic_DNA"/>
</dbReference>
<dbReference type="Proteomes" id="UP000326759">
    <property type="component" value="Unassembled WGS sequence"/>
</dbReference>
<keyword evidence="7" id="KW-1185">Reference proteome</keyword>
<sequence>MKMTKVVKLNVNERIIDKYDENENWIATYTLYKDVKNISEIHQKLVNGELEAAIINPCLIAQALKTFGINDKLNALLVVTICPETQYKTEDEETLSDIINGKICSIEEDLELFTNEELLKKIYKLTDEEVKHGSIVNSIVGRMALKDVL</sequence>
<evidence type="ECO:0000256" key="1">
    <source>
        <dbReference type="ARBA" id="ARBA00004123"/>
    </source>
</evidence>
<organism evidence="6 7">
    <name type="scientific">Armadillidium nasatum</name>
    <dbReference type="NCBI Taxonomy" id="96803"/>
    <lineage>
        <taxon>Eukaryota</taxon>
        <taxon>Metazoa</taxon>
        <taxon>Ecdysozoa</taxon>
        <taxon>Arthropoda</taxon>
        <taxon>Crustacea</taxon>
        <taxon>Multicrustacea</taxon>
        <taxon>Malacostraca</taxon>
        <taxon>Eumalacostraca</taxon>
        <taxon>Peracarida</taxon>
        <taxon>Isopoda</taxon>
        <taxon>Oniscidea</taxon>
        <taxon>Crinocheta</taxon>
        <taxon>Armadillidiidae</taxon>
        <taxon>Armadillidium</taxon>
    </lineage>
</organism>
<keyword evidence="3" id="KW-0819">tRNA processing</keyword>
<dbReference type="GO" id="GO:0005829">
    <property type="term" value="C:cytosol"/>
    <property type="evidence" value="ECO:0007669"/>
    <property type="project" value="TreeGrafter"/>
</dbReference>
<dbReference type="PANTHER" id="PTHR15840:SF10">
    <property type="entry name" value="EKC_KEOPS COMPLEX SUBUNIT TPRKB"/>
    <property type="match status" value="1"/>
</dbReference>
<dbReference type="GO" id="GO:0000408">
    <property type="term" value="C:EKC/KEOPS complex"/>
    <property type="evidence" value="ECO:0007669"/>
    <property type="project" value="TreeGrafter"/>
</dbReference>
<gene>
    <name evidence="6" type="primary">Tprkb</name>
    <name evidence="6" type="ORF">Anas_11940</name>
</gene>
<comment type="caution">
    <text evidence="6">The sequence shown here is derived from an EMBL/GenBank/DDBJ whole genome shotgun (WGS) entry which is preliminary data.</text>
</comment>
<evidence type="ECO:0000256" key="2">
    <source>
        <dbReference type="ARBA" id="ARBA00005546"/>
    </source>
</evidence>
<name>A0A5N5TE47_9CRUS</name>
<dbReference type="InterPro" id="IPR036504">
    <property type="entry name" value="CGI121/TPRKB_sf"/>
</dbReference>
<dbReference type="PANTHER" id="PTHR15840">
    <property type="entry name" value="CGI-121 FAMILY MEMBER"/>
    <property type="match status" value="1"/>
</dbReference>
<dbReference type="GO" id="GO:0002949">
    <property type="term" value="P:tRNA threonylcarbamoyladenosine modification"/>
    <property type="evidence" value="ECO:0007669"/>
    <property type="project" value="TreeGrafter"/>
</dbReference>
<dbReference type="InterPro" id="IPR013926">
    <property type="entry name" value="CGI121/TPRKB"/>
</dbReference>
<dbReference type="GO" id="GO:0005634">
    <property type="term" value="C:nucleus"/>
    <property type="evidence" value="ECO:0007669"/>
    <property type="project" value="UniProtKB-SubCell"/>
</dbReference>
<protein>
    <submittedName>
        <fullName evidence="6">EKC/KEOPS complex subunit Tprkb</fullName>
    </submittedName>
</protein>
<evidence type="ECO:0000256" key="3">
    <source>
        <dbReference type="ARBA" id="ARBA00022694"/>
    </source>
</evidence>
<reference evidence="6 7" key="1">
    <citation type="journal article" date="2019" name="PLoS Biol.">
        <title>Sex chromosomes control vertical transmission of feminizing Wolbachia symbionts in an isopod.</title>
        <authorList>
            <person name="Becking T."/>
            <person name="Chebbi M.A."/>
            <person name="Giraud I."/>
            <person name="Moumen B."/>
            <person name="Laverre T."/>
            <person name="Caubet Y."/>
            <person name="Peccoud J."/>
            <person name="Gilbert C."/>
            <person name="Cordaux R."/>
        </authorList>
    </citation>
    <scope>NUCLEOTIDE SEQUENCE [LARGE SCALE GENOMIC DNA]</scope>
    <source>
        <strain evidence="6">ANa2</strain>
        <tissue evidence="6">Whole body excluding digestive tract and cuticle</tissue>
    </source>
</reference>
<proteinExistence type="inferred from homology"/>
<keyword evidence="4 5" id="KW-0539">Nucleus</keyword>
<dbReference type="AlphaFoldDB" id="A0A5N5TE47"/>
<dbReference type="Pfam" id="PF08617">
    <property type="entry name" value="CGI-121"/>
    <property type="match status" value="1"/>
</dbReference>
<evidence type="ECO:0000256" key="4">
    <source>
        <dbReference type="ARBA" id="ARBA00023242"/>
    </source>
</evidence>
<dbReference type="OrthoDB" id="329139at2759"/>
<accession>A0A5N5TE47</accession>
<evidence type="ECO:0000313" key="6">
    <source>
        <dbReference type="EMBL" id="KAB7504923.1"/>
    </source>
</evidence>
<comment type="similarity">
    <text evidence="2 5">Belongs to the CGI121/TPRKB family.</text>
</comment>
<comment type="subcellular location">
    <subcellularLocation>
        <location evidence="1">Nucleus</location>
    </subcellularLocation>
</comment>
<dbReference type="Gene3D" id="3.30.2380.10">
    <property type="entry name" value="CGI121/TPRKB"/>
    <property type="match status" value="2"/>
</dbReference>